<feature type="domain" description="PAS" evidence="11">
    <location>
        <begin position="89"/>
        <end position="134"/>
    </location>
</feature>
<dbReference type="AlphaFoldDB" id="E6PZM4"/>
<dbReference type="InterPro" id="IPR035965">
    <property type="entry name" value="PAS-like_dom_sf"/>
</dbReference>
<evidence type="ECO:0000259" key="9">
    <source>
        <dbReference type="PROSITE" id="PS50109"/>
    </source>
</evidence>
<dbReference type="SUPFAM" id="SSF55781">
    <property type="entry name" value="GAF domain-like"/>
    <property type="match status" value="1"/>
</dbReference>
<dbReference type="Gene3D" id="3.30.450.20">
    <property type="entry name" value="PAS domain"/>
    <property type="match status" value="1"/>
</dbReference>
<feature type="domain" description="Histidine kinase" evidence="9">
    <location>
        <begin position="214"/>
        <end position="431"/>
    </location>
</feature>
<dbReference type="InterPro" id="IPR005467">
    <property type="entry name" value="His_kinase_dom"/>
</dbReference>
<dbReference type="Pfam" id="PF00989">
    <property type="entry name" value="PAS"/>
    <property type="match status" value="1"/>
</dbReference>
<dbReference type="EMBL" id="CABN01000131">
    <property type="protein sequence ID" value="CBI00383.1"/>
    <property type="molecule type" value="Genomic_DNA"/>
</dbReference>
<dbReference type="Gene3D" id="1.10.287.130">
    <property type="match status" value="1"/>
</dbReference>
<dbReference type="Pfam" id="PF00512">
    <property type="entry name" value="HisKA"/>
    <property type="match status" value="1"/>
</dbReference>
<organism evidence="12">
    <name type="scientific">mine drainage metagenome</name>
    <dbReference type="NCBI Taxonomy" id="410659"/>
    <lineage>
        <taxon>unclassified sequences</taxon>
        <taxon>metagenomes</taxon>
        <taxon>ecological metagenomes</taxon>
    </lineage>
</organism>
<comment type="caution">
    <text evidence="12">The sequence shown here is derived from an EMBL/GenBank/DDBJ whole genome shotgun (WGS) entry which is preliminary data.</text>
</comment>
<dbReference type="GO" id="GO:0006355">
    <property type="term" value="P:regulation of DNA-templated transcription"/>
    <property type="evidence" value="ECO:0007669"/>
    <property type="project" value="InterPro"/>
</dbReference>
<dbReference type="InterPro" id="IPR004358">
    <property type="entry name" value="Sig_transdc_His_kin-like_C"/>
</dbReference>
<dbReference type="InterPro" id="IPR036890">
    <property type="entry name" value="HATPase_C_sf"/>
</dbReference>
<dbReference type="PROSITE" id="PS50112">
    <property type="entry name" value="PAS"/>
    <property type="match status" value="1"/>
</dbReference>
<dbReference type="SMART" id="SM00388">
    <property type="entry name" value="HisKA"/>
    <property type="match status" value="1"/>
</dbReference>
<dbReference type="PANTHER" id="PTHR43047:SF72">
    <property type="entry name" value="OSMOSENSING HISTIDINE PROTEIN KINASE SLN1"/>
    <property type="match status" value="1"/>
</dbReference>
<accession>E6PZM4</accession>
<dbReference type="CDD" id="cd00082">
    <property type="entry name" value="HisKA"/>
    <property type="match status" value="1"/>
</dbReference>
<evidence type="ECO:0000313" key="12">
    <source>
        <dbReference type="EMBL" id="CBI00383.1"/>
    </source>
</evidence>
<evidence type="ECO:0000256" key="8">
    <source>
        <dbReference type="SAM" id="MobiDB-lite"/>
    </source>
</evidence>
<dbReference type="SUPFAM" id="SSF52172">
    <property type="entry name" value="CheY-like"/>
    <property type="match status" value="2"/>
</dbReference>
<protein>
    <recommendedName>
        <fullName evidence="2">histidine kinase</fullName>
        <ecNumber evidence="2">2.7.13.3</ecNumber>
    </recommendedName>
</protein>
<dbReference type="SMART" id="SM00091">
    <property type="entry name" value="PAS"/>
    <property type="match status" value="1"/>
</dbReference>
<dbReference type="InterPro" id="IPR003594">
    <property type="entry name" value="HATPase_dom"/>
</dbReference>
<dbReference type="InterPro" id="IPR029016">
    <property type="entry name" value="GAF-like_dom_sf"/>
</dbReference>
<evidence type="ECO:0000256" key="7">
    <source>
        <dbReference type="ARBA" id="ARBA00023136"/>
    </source>
</evidence>
<dbReference type="SMART" id="SM00448">
    <property type="entry name" value="REC"/>
    <property type="match status" value="2"/>
</dbReference>
<dbReference type="EC" id="2.7.13.3" evidence="2"/>
<dbReference type="PROSITE" id="PS50109">
    <property type="entry name" value="HIS_KIN"/>
    <property type="match status" value="1"/>
</dbReference>
<dbReference type="CDD" id="cd00156">
    <property type="entry name" value="REC"/>
    <property type="match status" value="2"/>
</dbReference>
<dbReference type="InterPro" id="IPR003661">
    <property type="entry name" value="HisK_dim/P_dom"/>
</dbReference>
<keyword evidence="3" id="KW-0597">Phosphoprotein</keyword>
<dbReference type="InterPro" id="IPR001789">
    <property type="entry name" value="Sig_transdc_resp-reg_receiver"/>
</dbReference>
<evidence type="ECO:0000256" key="1">
    <source>
        <dbReference type="ARBA" id="ARBA00000085"/>
    </source>
</evidence>
<dbReference type="Pfam" id="PF02518">
    <property type="entry name" value="HATPase_c"/>
    <property type="match status" value="1"/>
</dbReference>
<dbReference type="Gene3D" id="3.40.50.2300">
    <property type="match status" value="2"/>
</dbReference>
<gene>
    <name evidence="12" type="ORF">CARN3_1407</name>
</gene>
<dbReference type="NCBIfam" id="TIGR00229">
    <property type="entry name" value="sensory_box"/>
    <property type="match status" value="1"/>
</dbReference>
<dbReference type="InterPro" id="IPR000014">
    <property type="entry name" value="PAS"/>
</dbReference>
<proteinExistence type="predicted"/>
<keyword evidence="6" id="KW-0902">Two-component regulatory system</keyword>
<dbReference type="PROSITE" id="PS50110">
    <property type="entry name" value="RESPONSE_REGULATORY"/>
    <property type="match status" value="2"/>
</dbReference>
<keyword evidence="4 12" id="KW-0808">Transferase</keyword>
<reference evidence="12" key="1">
    <citation type="submission" date="2009-10" db="EMBL/GenBank/DDBJ databases">
        <title>Diversity of trophic interactions inside an arsenic-rich microbial ecosystem.</title>
        <authorList>
            <person name="Bertin P.N."/>
            <person name="Heinrich-Salmeron A."/>
            <person name="Pelletier E."/>
            <person name="Goulhen-Chollet F."/>
            <person name="Arsene-Ploetze F."/>
            <person name="Gallien S."/>
            <person name="Calteau A."/>
            <person name="Vallenet D."/>
            <person name="Casiot C."/>
            <person name="Chane-Woon-Ming B."/>
            <person name="Giloteaux L."/>
            <person name="Barakat M."/>
            <person name="Bonnefoy V."/>
            <person name="Bruneel O."/>
            <person name="Chandler M."/>
            <person name="Cleiss J."/>
            <person name="Duran R."/>
            <person name="Elbaz-Poulichet F."/>
            <person name="Fonknechten N."/>
            <person name="Lauga B."/>
            <person name="Mornico D."/>
            <person name="Ortet P."/>
            <person name="Schaeffer C."/>
            <person name="Siguier P."/>
            <person name="Alexander Thil Smith A."/>
            <person name="Van Dorsselaer A."/>
            <person name="Weissenbach J."/>
            <person name="Medigue C."/>
            <person name="Le Paslier D."/>
        </authorList>
    </citation>
    <scope>NUCLEOTIDE SEQUENCE</scope>
</reference>
<dbReference type="GO" id="GO:0000155">
    <property type="term" value="F:phosphorelay sensor kinase activity"/>
    <property type="evidence" value="ECO:0007669"/>
    <property type="project" value="InterPro"/>
</dbReference>
<dbReference type="PRINTS" id="PR00344">
    <property type="entry name" value="BCTRLSENSOR"/>
</dbReference>
<evidence type="ECO:0000256" key="6">
    <source>
        <dbReference type="ARBA" id="ARBA00023012"/>
    </source>
</evidence>
<evidence type="ECO:0000259" key="10">
    <source>
        <dbReference type="PROSITE" id="PS50110"/>
    </source>
</evidence>
<dbReference type="InterPro" id="IPR011006">
    <property type="entry name" value="CheY-like_superfamily"/>
</dbReference>
<dbReference type="FunFam" id="3.30.565.10:FF:000006">
    <property type="entry name" value="Sensor histidine kinase WalK"/>
    <property type="match status" value="1"/>
</dbReference>
<dbReference type="Pfam" id="PF00072">
    <property type="entry name" value="Response_reg"/>
    <property type="match status" value="2"/>
</dbReference>
<dbReference type="SMART" id="SM00387">
    <property type="entry name" value="HATPase_c"/>
    <property type="match status" value="1"/>
</dbReference>
<dbReference type="InterPro" id="IPR001610">
    <property type="entry name" value="PAC"/>
</dbReference>
<evidence type="ECO:0000256" key="5">
    <source>
        <dbReference type="ARBA" id="ARBA00022777"/>
    </source>
</evidence>
<feature type="domain" description="Response regulatory" evidence="10">
    <location>
        <begin position="578"/>
        <end position="694"/>
    </location>
</feature>
<dbReference type="PANTHER" id="PTHR43047">
    <property type="entry name" value="TWO-COMPONENT HISTIDINE PROTEIN KINASE"/>
    <property type="match status" value="1"/>
</dbReference>
<name>E6PZM4_9ZZZZ</name>
<evidence type="ECO:0000259" key="11">
    <source>
        <dbReference type="PROSITE" id="PS50112"/>
    </source>
</evidence>
<dbReference type="SUPFAM" id="SSF55874">
    <property type="entry name" value="ATPase domain of HSP90 chaperone/DNA topoisomerase II/histidine kinase"/>
    <property type="match status" value="1"/>
</dbReference>
<evidence type="ECO:0000256" key="4">
    <source>
        <dbReference type="ARBA" id="ARBA00022679"/>
    </source>
</evidence>
<dbReference type="SUPFAM" id="SSF47384">
    <property type="entry name" value="Homodimeric domain of signal transducing histidine kinase"/>
    <property type="match status" value="1"/>
</dbReference>
<keyword evidence="5 12" id="KW-0418">Kinase</keyword>
<comment type="catalytic activity">
    <reaction evidence="1">
        <text>ATP + protein L-histidine = ADP + protein N-phospho-L-histidine.</text>
        <dbReference type="EC" id="2.7.13.3"/>
    </reaction>
</comment>
<dbReference type="Gene3D" id="3.30.565.10">
    <property type="entry name" value="Histidine kinase-like ATPase, C-terminal domain"/>
    <property type="match status" value="1"/>
</dbReference>
<feature type="compositionally biased region" description="Polar residues" evidence="8">
    <location>
        <begin position="710"/>
        <end position="729"/>
    </location>
</feature>
<dbReference type="CDD" id="cd00130">
    <property type="entry name" value="PAS"/>
    <property type="match status" value="1"/>
</dbReference>
<evidence type="ECO:0000256" key="2">
    <source>
        <dbReference type="ARBA" id="ARBA00012438"/>
    </source>
</evidence>
<evidence type="ECO:0000256" key="3">
    <source>
        <dbReference type="ARBA" id="ARBA00022553"/>
    </source>
</evidence>
<keyword evidence="7" id="KW-0472">Membrane</keyword>
<dbReference type="SMART" id="SM00086">
    <property type="entry name" value="PAC"/>
    <property type="match status" value="1"/>
</dbReference>
<dbReference type="InterPro" id="IPR036097">
    <property type="entry name" value="HisK_dim/P_sf"/>
</dbReference>
<dbReference type="Gene3D" id="3.30.450.40">
    <property type="match status" value="1"/>
</dbReference>
<feature type="domain" description="Response regulatory" evidence="10">
    <location>
        <begin position="449"/>
        <end position="570"/>
    </location>
</feature>
<dbReference type="CDD" id="cd16922">
    <property type="entry name" value="HATPase_EvgS-ArcB-TorS-like"/>
    <property type="match status" value="1"/>
</dbReference>
<dbReference type="FunFam" id="1.10.287.130:FF:000001">
    <property type="entry name" value="Two-component sensor histidine kinase"/>
    <property type="match status" value="1"/>
</dbReference>
<dbReference type="SUPFAM" id="SSF55785">
    <property type="entry name" value="PYP-like sensor domain (PAS domain)"/>
    <property type="match status" value="1"/>
</dbReference>
<dbReference type="GO" id="GO:0009927">
    <property type="term" value="F:histidine phosphotransfer kinase activity"/>
    <property type="evidence" value="ECO:0007669"/>
    <property type="project" value="TreeGrafter"/>
</dbReference>
<feature type="region of interest" description="Disordered" evidence="8">
    <location>
        <begin position="706"/>
        <end position="729"/>
    </location>
</feature>
<dbReference type="GO" id="GO:0005886">
    <property type="term" value="C:plasma membrane"/>
    <property type="evidence" value="ECO:0007669"/>
    <property type="project" value="TreeGrafter"/>
</dbReference>
<sequence>MWIEDFTTPGNRTNPFQAAHYGLKSGWAAPVRVGNRLIAVLEFYSLQSHQEDRECIATVETISAPLGQMLARSREEERVEELHHTQQILLDTIEDGICAVGESGAVTLLNPAAAKLLRGDTQNLVGKTLHELLHGNIQAGGTCDENCLLLGALRQRKATSGSITIFRHDRSSFPAEFSLTPILDNGHFSGSVLSFRDITQRYALDRMKDEFVSTVSHELRTPLTSIRGALGLLSSGILGQLNDKAANLLRIALSNSDRLVRLINDILDLERIQSGREPLAFRPVALNEIVQQAIDGMHPVADAAGIQLIQDATAVQLNADPDRLLQIITNLLSNAIKFSPAGATVAITLRAGSSGVILSVIDQGRGIPADKLDTIFDRFQQVDASDSRQKGGSGLGLAICRTIVEQHGGKIWAERNAVRGSTFRVLLPFQPLIELSSMETPLVSSDQGLILIADSNDVTRATIANQLRRHGYSVLETASIQQTIDALWLDKGTQIPAKIEAILVDTSLDSLNGWEILPLLRKHPAAGTIPIVLLSVDHKDPSQPLPAGADGWIPKPAQDQALLYELARVLSAPGEKARILVVEDDLDLARVIGAVFSRDGIEVKLVHSRQDALDACLSFKPQLIVLDLSLPDGDGFNVVDWLRQNDSLAHLPLVVYSAREIPPSERSLLQLGPTQFLTKARVQPQQLESLVLTMLRRSRQKKESEMVDSYAQQAISNDPSSSRYASERQ</sequence>
<dbReference type="InterPro" id="IPR013767">
    <property type="entry name" value="PAS_fold"/>
</dbReference>